<proteinExistence type="predicted"/>
<keyword evidence="1" id="KW-1133">Transmembrane helix</keyword>
<reference evidence="2 3" key="1">
    <citation type="submission" date="2018-06" db="EMBL/GenBank/DDBJ databases">
        <authorList>
            <consortium name="Pathogen Informatics"/>
            <person name="Doyle S."/>
        </authorList>
    </citation>
    <scope>NUCLEOTIDE SEQUENCE [LARGE SCALE GENOMIC DNA]</scope>
    <source>
        <strain evidence="2 3">NCTC10038</strain>
    </source>
</reference>
<keyword evidence="1" id="KW-0472">Membrane</keyword>
<gene>
    <name evidence="2" type="ORF">NCTC10038_03319</name>
</gene>
<dbReference type="Proteomes" id="UP000248640">
    <property type="component" value="Chromosome 1"/>
</dbReference>
<dbReference type="GeneID" id="61639203"/>
<evidence type="ECO:0000256" key="1">
    <source>
        <dbReference type="SAM" id="Phobius"/>
    </source>
</evidence>
<dbReference type="EMBL" id="LS483372">
    <property type="protein sequence ID" value="SQF91891.1"/>
    <property type="molecule type" value="Genomic_DNA"/>
</dbReference>
<dbReference type="AlphaFoldDB" id="A0A8B4I8V7"/>
<accession>A0A8B4I8V7</accession>
<evidence type="ECO:0000313" key="2">
    <source>
        <dbReference type="EMBL" id="SQF91891.1"/>
    </source>
</evidence>
<name>A0A8B4I8V7_PSEFL</name>
<evidence type="ECO:0000313" key="3">
    <source>
        <dbReference type="Proteomes" id="UP000248640"/>
    </source>
</evidence>
<sequence>MDEKQSPLQRPMTYLHGLIMATLLVLGIVFIPQFITTGRVEQYQFDNITVQKELVDKSLMPIKTDIASLRLRTEESEARINLQLQETDRVTRKLEDLMFKADSKEMMKLVRDRAAEAHRNIGVNVQQTANPIINVSPTYNNNQGK</sequence>
<dbReference type="RefSeq" id="WP_096236938.1">
    <property type="nucleotide sequence ID" value="NZ_CBCRXZ010000002.1"/>
</dbReference>
<keyword evidence="1" id="KW-0812">Transmembrane</keyword>
<protein>
    <submittedName>
        <fullName evidence="2">Uncharacterized protein</fullName>
    </submittedName>
</protein>
<feature type="transmembrane region" description="Helical" evidence="1">
    <location>
        <begin position="12"/>
        <end position="35"/>
    </location>
</feature>
<organism evidence="2 3">
    <name type="scientific">Pseudomonas fluorescens</name>
    <dbReference type="NCBI Taxonomy" id="294"/>
    <lineage>
        <taxon>Bacteria</taxon>
        <taxon>Pseudomonadati</taxon>
        <taxon>Pseudomonadota</taxon>
        <taxon>Gammaproteobacteria</taxon>
        <taxon>Pseudomonadales</taxon>
        <taxon>Pseudomonadaceae</taxon>
        <taxon>Pseudomonas</taxon>
    </lineage>
</organism>